<comment type="caution">
    <text evidence="9">The sequence shown here is derived from an EMBL/GenBank/DDBJ whole genome shotgun (WGS) entry which is preliminary data.</text>
</comment>
<evidence type="ECO:0000256" key="3">
    <source>
        <dbReference type="ARBA" id="ARBA00022729"/>
    </source>
</evidence>
<dbReference type="EMBL" id="JANEWF010000026">
    <property type="protein sequence ID" value="MDA8485281.1"/>
    <property type="molecule type" value="Genomic_DNA"/>
</dbReference>
<dbReference type="Pfam" id="PF02753">
    <property type="entry name" value="PapD_C"/>
    <property type="match status" value="1"/>
</dbReference>
<sequence>MLRRTISTCLGAFCLVLASHAFAGISLSSTRIVFKSPSKEASITVRNTGKDVLVQSWIDNGTDSDTPPPFAVTPPLARVPANEQQLLRILYEGSGMPTDRESVVWLNVQEIPQTSEGRNILQLAVRQRIKLFFRPEGLTTEAHRAPEELQWQLARQGGKTELKLRNPSLYHVSMGDVKLGSTVAIDSTMIAPGEERVFSVPDLPSAKTVELTFTSINDYGAQVFYSASLSVGSPAGATAKRSS</sequence>
<gene>
    <name evidence="9" type="ORF">NNO07_19610</name>
</gene>
<feature type="chain" id="PRO_5047412357" evidence="6">
    <location>
        <begin position="24"/>
        <end position="243"/>
    </location>
</feature>
<evidence type="ECO:0000259" key="7">
    <source>
        <dbReference type="Pfam" id="PF00345"/>
    </source>
</evidence>
<protein>
    <submittedName>
        <fullName evidence="9">Molecular chaperone</fullName>
    </submittedName>
</protein>
<proteinExistence type="inferred from homology"/>
<dbReference type="InterPro" id="IPR016147">
    <property type="entry name" value="Pili_assmbl_chaperone_N"/>
</dbReference>
<dbReference type="RefSeq" id="WP_190834774.1">
    <property type="nucleotide sequence ID" value="NZ_JANEWF010000026.1"/>
</dbReference>
<feature type="domain" description="Pili assembly chaperone N-terminal" evidence="7">
    <location>
        <begin position="24"/>
        <end position="138"/>
    </location>
</feature>
<dbReference type="InterPro" id="IPR016148">
    <property type="entry name" value="Pili_assmbl_chaperone_C"/>
</dbReference>
<evidence type="ECO:0000256" key="2">
    <source>
        <dbReference type="ARBA" id="ARBA00007399"/>
    </source>
</evidence>
<evidence type="ECO:0000256" key="4">
    <source>
        <dbReference type="ARBA" id="ARBA00022764"/>
    </source>
</evidence>
<comment type="similarity">
    <text evidence="2">Belongs to the periplasmic pilus chaperone family.</text>
</comment>
<dbReference type="Proteomes" id="UP001211689">
    <property type="component" value="Unassembled WGS sequence"/>
</dbReference>
<dbReference type="InterPro" id="IPR001829">
    <property type="entry name" value="Pili_assmbl_chaperone_bac"/>
</dbReference>
<organism evidence="9 10">
    <name type="scientific">Metapseudomonas resinovorans</name>
    <name type="common">Pseudomonas resinovorans</name>
    <dbReference type="NCBI Taxonomy" id="53412"/>
    <lineage>
        <taxon>Bacteria</taxon>
        <taxon>Pseudomonadati</taxon>
        <taxon>Pseudomonadota</taxon>
        <taxon>Gammaproteobacteria</taxon>
        <taxon>Pseudomonadales</taxon>
        <taxon>Pseudomonadaceae</taxon>
        <taxon>Metapseudomonas</taxon>
    </lineage>
</organism>
<evidence type="ECO:0000259" key="8">
    <source>
        <dbReference type="Pfam" id="PF02753"/>
    </source>
</evidence>
<dbReference type="InterPro" id="IPR013783">
    <property type="entry name" value="Ig-like_fold"/>
</dbReference>
<feature type="domain" description="Pili assembly chaperone C-terminal" evidence="8">
    <location>
        <begin position="165"/>
        <end position="222"/>
    </location>
</feature>
<feature type="signal peptide" evidence="6">
    <location>
        <begin position="1"/>
        <end position="23"/>
    </location>
</feature>
<keyword evidence="10" id="KW-1185">Reference proteome</keyword>
<dbReference type="PRINTS" id="PR00969">
    <property type="entry name" value="CHAPERONPILI"/>
</dbReference>
<dbReference type="InterPro" id="IPR050643">
    <property type="entry name" value="Periplasmic_pilus_chap"/>
</dbReference>
<evidence type="ECO:0000313" key="9">
    <source>
        <dbReference type="EMBL" id="MDA8485281.1"/>
    </source>
</evidence>
<evidence type="ECO:0000313" key="10">
    <source>
        <dbReference type="Proteomes" id="UP001211689"/>
    </source>
</evidence>
<reference evidence="9 10" key="1">
    <citation type="submission" date="2022-07" db="EMBL/GenBank/DDBJ databases">
        <title>Genome Analysis of Selected Gammaproteobacteria from Nigerian Food snails.</title>
        <authorList>
            <person name="Okafor A.C."/>
        </authorList>
    </citation>
    <scope>NUCLEOTIDE SEQUENCE [LARGE SCALE GENOMIC DNA]</scope>
    <source>
        <strain evidence="9 10">Awg 2</strain>
    </source>
</reference>
<comment type="subcellular location">
    <subcellularLocation>
        <location evidence="1">Periplasm</location>
    </subcellularLocation>
</comment>
<keyword evidence="4" id="KW-0574">Periplasm</keyword>
<evidence type="ECO:0000256" key="1">
    <source>
        <dbReference type="ARBA" id="ARBA00004418"/>
    </source>
</evidence>
<dbReference type="InterPro" id="IPR036316">
    <property type="entry name" value="Pili_assmbl_chap_C_dom_sf"/>
</dbReference>
<keyword evidence="5" id="KW-0143">Chaperone</keyword>
<dbReference type="InterPro" id="IPR008962">
    <property type="entry name" value="PapD-like_sf"/>
</dbReference>
<dbReference type="Pfam" id="PF00345">
    <property type="entry name" value="PapD_N"/>
    <property type="match status" value="1"/>
</dbReference>
<evidence type="ECO:0000256" key="6">
    <source>
        <dbReference type="SAM" id="SignalP"/>
    </source>
</evidence>
<accession>A0ABT4Y8T3</accession>
<dbReference type="SUPFAM" id="SSF49354">
    <property type="entry name" value="PapD-like"/>
    <property type="match status" value="1"/>
</dbReference>
<dbReference type="Gene3D" id="2.60.40.10">
    <property type="entry name" value="Immunoglobulins"/>
    <property type="match status" value="2"/>
</dbReference>
<dbReference type="SUPFAM" id="SSF49584">
    <property type="entry name" value="Periplasmic chaperone C-domain"/>
    <property type="match status" value="1"/>
</dbReference>
<keyword evidence="3 6" id="KW-0732">Signal</keyword>
<name>A0ABT4Y8T3_METRE</name>
<dbReference type="PANTHER" id="PTHR30251:SF2">
    <property type="entry name" value="FIMBRIAL CHAPERONE YADV-RELATED"/>
    <property type="match status" value="1"/>
</dbReference>
<evidence type="ECO:0000256" key="5">
    <source>
        <dbReference type="ARBA" id="ARBA00023186"/>
    </source>
</evidence>
<dbReference type="PANTHER" id="PTHR30251">
    <property type="entry name" value="PILUS ASSEMBLY CHAPERONE"/>
    <property type="match status" value="1"/>
</dbReference>